<dbReference type="PANTHER" id="PTHR42839:SF2">
    <property type="entry name" value="ISOCHORISMATE SYNTHASE ENTC"/>
    <property type="match status" value="1"/>
</dbReference>
<dbReference type="RefSeq" id="WP_220587410.1">
    <property type="nucleotide sequence ID" value="NZ_RKLQ01000001.1"/>
</dbReference>
<dbReference type="Proteomes" id="UP000783863">
    <property type="component" value="Unassembled WGS sequence"/>
</dbReference>
<comment type="caution">
    <text evidence="7">The sequence shown here is derived from an EMBL/GenBank/DDBJ whole genome shotgun (WGS) entry which is preliminary data.</text>
</comment>
<proteinExistence type="inferred from homology"/>
<dbReference type="InterPro" id="IPR004561">
    <property type="entry name" value="IsoChor_synthase"/>
</dbReference>
<dbReference type="GO" id="GO:0000162">
    <property type="term" value="P:L-tryptophan biosynthetic process"/>
    <property type="evidence" value="ECO:0007669"/>
    <property type="project" value="UniProtKB-UniPathway"/>
</dbReference>
<dbReference type="UniPathway" id="UPA00035">
    <property type="reaction ID" value="UER00040"/>
</dbReference>
<dbReference type="GO" id="GO:0008909">
    <property type="term" value="F:isochorismate synthase activity"/>
    <property type="evidence" value="ECO:0007669"/>
    <property type="project" value="UniProtKB-EC"/>
</dbReference>
<dbReference type="Gene3D" id="3.60.120.10">
    <property type="entry name" value="Anthranilate synthase"/>
    <property type="match status" value="1"/>
</dbReference>
<evidence type="ECO:0000256" key="1">
    <source>
        <dbReference type="ARBA" id="ARBA00000799"/>
    </source>
</evidence>
<keyword evidence="4 7" id="KW-0413">Isomerase</keyword>
<protein>
    <recommendedName>
        <fullName evidence="3">isochorismate synthase</fullName>
        <ecNumber evidence="3">5.4.4.2</ecNumber>
    </recommendedName>
    <alternativeName>
        <fullName evidence="5">Isochorismate mutase</fullName>
    </alternativeName>
</protein>
<feature type="domain" description="Chorismate-utilising enzyme C-terminal" evidence="6">
    <location>
        <begin position="185"/>
        <end position="437"/>
    </location>
</feature>
<evidence type="ECO:0000313" key="7">
    <source>
        <dbReference type="EMBL" id="MBX0303193.1"/>
    </source>
</evidence>
<comment type="similarity">
    <text evidence="2">Belongs to the isochorismate synthase family.</text>
</comment>
<reference evidence="7" key="1">
    <citation type="submission" date="2021-06" db="EMBL/GenBank/DDBJ databases">
        <title>Halomicroarcula sp. F24A a new haloarchaeum isolated from saline soil.</title>
        <authorList>
            <person name="Duran-Viseras A."/>
            <person name="Sanchez-Porro C."/>
            <person name="Ventosa A."/>
        </authorList>
    </citation>
    <scope>NUCLEOTIDE SEQUENCE</scope>
    <source>
        <strain evidence="7">F24A</strain>
    </source>
</reference>
<evidence type="ECO:0000256" key="2">
    <source>
        <dbReference type="ARBA" id="ARBA00005297"/>
    </source>
</evidence>
<dbReference type="InterPro" id="IPR005801">
    <property type="entry name" value="ADC_synthase"/>
</dbReference>
<evidence type="ECO:0000256" key="4">
    <source>
        <dbReference type="ARBA" id="ARBA00023235"/>
    </source>
</evidence>
<dbReference type="NCBIfam" id="TIGR00543">
    <property type="entry name" value="isochor_syn"/>
    <property type="match status" value="1"/>
</dbReference>
<evidence type="ECO:0000256" key="3">
    <source>
        <dbReference type="ARBA" id="ARBA00012824"/>
    </source>
</evidence>
<dbReference type="EMBL" id="RKLQ01000001">
    <property type="protein sequence ID" value="MBX0303193.1"/>
    <property type="molecule type" value="Genomic_DNA"/>
</dbReference>
<evidence type="ECO:0000313" key="8">
    <source>
        <dbReference type="Proteomes" id="UP000783863"/>
    </source>
</evidence>
<dbReference type="SUPFAM" id="SSF56322">
    <property type="entry name" value="ADC synthase"/>
    <property type="match status" value="1"/>
</dbReference>
<keyword evidence="8" id="KW-1185">Reference proteome</keyword>
<dbReference type="InterPro" id="IPR015890">
    <property type="entry name" value="Chorismate_C"/>
</dbReference>
<dbReference type="Pfam" id="PF00425">
    <property type="entry name" value="Chorismate_bind"/>
    <property type="match status" value="1"/>
</dbReference>
<accession>A0A8J8CAK2</accession>
<dbReference type="EC" id="5.4.4.2" evidence="3"/>
<evidence type="ECO:0000259" key="6">
    <source>
        <dbReference type="Pfam" id="PF00425"/>
    </source>
</evidence>
<sequence>MEPLRGAQSTVGETTVVTRGCRLGSGAVRTVLEAERRPRFGWSTPTESIAAAGAAATVTAEGASRFDDVRGAAAALFDTCETPTGGLPSVARPRLYGGFAFHDGDHDGEDSPWDEFPGAAFFLPEVQVTERDGSRWLTTAAAGDDAADRAEARLATWKDRLADEPAVNAKRRPGIVAREREPSQGAWRDQVGRALESVEAGTLQKVVLAQALRVSLQSELSVPDVFARLADTYPDCYRFMFSPTDGATFYGATPERLVSLRGRTVRTEALAGSTGRGDTPAEDEWLATELLDSTKDIHEHEIVAEAIRDQLEPFAASVRIGDRTIRRLATVQHLRTSITAELADDEHVLSLVDALHPTPAVGGLPPDEALRTIRETEAFDRGWYAAPIGWLDAAGNGTFAVGIRSAVATGRTATLFAGAGIVADSDPDREWDEVQLKYRPMLDELE</sequence>
<gene>
    <name evidence="7" type="ORF">EGD98_05845</name>
</gene>
<organism evidence="7 8">
    <name type="scientific">Haloarcula salinisoli</name>
    <dbReference type="NCBI Taxonomy" id="2487746"/>
    <lineage>
        <taxon>Archaea</taxon>
        <taxon>Methanobacteriati</taxon>
        <taxon>Methanobacteriota</taxon>
        <taxon>Stenosarchaea group</taxon>
        <taxon>Halobacteria</taxon>
        <taxon>Halobacteriales</taxon>
        <taxon>Haloarculaceae</taxon>
        <taxon>Haloarcula</taxon>
    </lineage>
</organism>
<evidence type="ECO:0000256" key="5">
    <source>
        <dbReference type="ARBA" id="ARBA00041564"/>
    </source>
</evidence>
<dbReference type="AlphaFoldDB" id="A0A8J8CAK2"/>
<comment type="catalytic activity">
    <reaction evidence="1">
        <text>chorismate = isochorismate</text>
        <dbReference type="Rhea" id="RHEA:18985"/>
        <dbReference type="ChEBI" id="CHEBI:29748"/>
        <dbReference type="ChEBI" id="CHEBI:29780"/>
        <dbReference type="EC" id="5.4.4.2"/>
    </reaction>
</comment>
<dbReference type="PANTHER" id="PTHR42839">
    <property type="entry name" value="ISOCHORISMATE SYNTHASE ENTC"/>
    <property type="match status" value="1"/>
</dbReference>
<name>A0A8J8CAK2_9EURY</name>